<sequence length="334" mass="37304">MAGYSREEDHNYGHETESKHFSSPASTLKRWANSDLGEDGDFSVKRLKRMECESPVIDNAQHSPNFVDCRELCEQSDISSPEHYNVLQYGSLENAGSFPDSTTGQLVISQKKSWGSMIEKTPKASLLTTPAGIHQRQTQFLSQISAAEVTSSRDPTYQILGLPVQGWLGRLAFPPSRCLTVPPPKPFFCCKYDFRDPFVQFYLLTCSHVRTMFHIFETGVFPSFDFIFVPKDVDVPHSPPSVESDKSGRLSLVNPLPNAQLSSVVLWEPLGLKSPPKVVQDNILNESTLEAFGQAALIIQSNLLDVLESIDPLDRESMVREANSTFDCIERNVS</sequence>
<dbReference type="AlphaFoldDB" id="A0AAP0NH10"/>
<comment type="caution">
    <text evidence="2">The sequence shown here is derived from an EMBL/GenBank/DDBJ whole genome shotgun (WGS) entry which is preliminary data.</text>
</comment>
<gene>
    <name evidence="2" type="ORF">L1049_003186</name>
</gene>
<name>A0AAP0NH10_LIQFO</name>
<keyword evidence="3" id="KW-1185">Reference proteome</keyword>
<reference evidence="2 3" key="1">
    <citation type="journal article" date="2024" name="Plant J.">
        <title>Genome sequences and population genomics reveal climatic adaptation and genomic divergence between two closely related sweetgum species.</title>
        <authorList>
            <person name="Xu W.Q."/>
            <person name="Ren C.Q."/>
            <person name="Zhang X.Y."/>
            <person name="Comes H.P."/>
            <person name="Liu X.H."/>
            <person name="Li Y.G."/>
            <person name="Kettle C.J."/>
            <person name="Jalonen R."/>
            <person name="Gaisberger H."/>
            <person name="Ma Y.Z."/>
            <person name="Qiu Y.X."/>
        </authorList>
    </citation>
    <scope>NUCLEOTIDE SEQUENCE [LARGE SCALE GENOMIC DNA]</scope>
    <source>
        <strain evidence="2">Hangzhou</strain>
    </source>
</reference>
<evidence type="ECO:0000256" key="1">
    <source>
        <dbReference type="SAM" id="MobiDB-lite"/>
    </source>
</evidence>
<feature type="region of interest" description="Disordered" evidence="1">
    <location>
        <begin position="1"/>
        <end position="25"/>
    </location>
</feature>
<accession>A0AAP0NH10</accession>
<evidence type="ECO:0000313" key="2">
    <source>
        <dbReference type="EMBL" id="KAK9272808.1"/>
    </source>
</evidence>
<evidence type="ECO:0000313" key="3">
    <source>
        <dbReference type="Proteomes" id="UP001415857"/>
    </source>
</evidence>
<dbReference type="EMBL" id="JBBPBK010000013">
    <property type="protein sequence ID" value="KAK9272808.1"/>
    <property type="molecule type" value="Genomic_DNA"/>
</dbReference>
<dbReference type="Proteomes" id="UP001415857">
    <property type="component" value="Unassembled WGS sequence"/>
</dbReference>
<feature type="compositionally biased region" description="Basic and acidic residues" evidence="1">
    <location>
        <begin position="1"/>
        <end position="20"/>
    </location>
</feature>
<protein>
    <submittedName>
        <fullName evidence="2">Uncharacterized protein</fullName>
    </submittedName>
</protein>
<organism evidence="2 3">
    <name type="scientific">Liquidambar formosana</name>
    <name type="common">Formosan gum</name>
    <dbReference type="NCBI Taxonomy" id="63359"/>
    <lineage>
        <taxon>Eukaryota</taxon>
        <taxon>Viridiplantae</taxon>
        <taxon>Streptophyta</taxon>
        <taxon>Embryophyta</taxon>
        <taxon>Tracheophyta</taxon>
        <taxon>Spermatophyta</taxon>
        <taxon>Magnoliopsida</taxon>
        <taxon>eudicotyledons</taxon>
        <taxon>Gunneridae</taxon>
        <taxon>Pentapetalae</taxon>
        <taxon>Saxifragales</taxon>
        <taxon>Altingiaceae</taxon>
        <taxon>Liquidambar</taxon>
    </lineage>
</organism>
<proteinExistence type="predicted"/>